<dbReference type="Proteomes" id="UP000572268">
    <property type="component" value="Unassembled WGS sequence"/>
</dbReference>
<dbReference type="AlphaFoldDB" id="A0A7J6L3X4"/>
<dbReference type="EMBL" id="JABAHT010000587">
    <property type="protein sequence ID" value="KAF4653812.1"/>
    <property type="molecule type" value="Genomic_DNA"/>
</dbReference>
<dbReference type="OrthoDB" id="511599at2759"/>
<evidence type="ECO:0000313" key="2">
    <source>
        <dbReference type="EMBL" id="KAF4655231.1"/>
    </source>
</evidence>
<dbReference type="EMBL" id="JABANN010000656">
    <property type="protein sequence ID" value="KAF4655231.1"/>
    <property type="molecule type" value="Genomic_DNA"/>
</dbReference>
<proteinExistence type="predicted"/>
<protein>
    <submittedName>
        <fullName evidence="1">Uncharacterized protein</fullName>
    </submittedName>
</protein>
<gene>
    <name evidence="2" type="ORF">FOL46_008322</name>
    <name evidence="1" type="ORF">FOZ61_008661</name>
</gene>
<evidence type="ECO:0000313" key="4">
    <source>
        <dbReference type="Proteomes" id="UP000572268"/>
    </source>
</evidence>
<organism evidence="1 3">
    <name type="scientific">Perkinsus olseni</name>
    <name type="common">Perkinsus atlanticus</name>
    <dbReference type="NCBI Taxonomy" id="32597"/>
    <lineage>
        <taxon>Eukaryota</taxon>
        <taxon>Sar</taxon>
        <taxon>Alveolata</taxon>
        <taxon>Perkinsozoa</taxon>
        <taxon>Perkinsea</taxon>
        <taxon>Perkinsida</taxon>
        <taxon>Perkinsidae</taxon>
        <taxon>Perkinsus</taxon>
    </lineage>
</organism>
<sequence>MSLNHSSHEQLVFVYNQPSGNKAAAECRWDSERNEAVPAKKPWQLVRELMVSSIREVIRRKPQTEILTIGLDFDRRPDEVVAFHRATPVVDRQMIDNRIQNFDRWVKLFSEKYEKKRIRGSVSTFLWVEAPKATVSVWLECARRTKHHMRRIRTALGQSMVSLRWTFLGDDLAPATRAGSGVECVTELPIDEQIVTLFIRELHLTPTISASLVLPNCSVAITVQPLGLPAGTAVYSSYDTLNFTALSRIRQSSISGALDYGYPLLARSGLGRFRDFLGALSQEAECIALTVFTGSLQPKTASMLACMGYDNENVLLIGRPSSEGLLLKGLLDYRTTCAPFISETSAISDDLASDDDSVSFEGIPSDPLGDRTFFGILLSSTMS</sequence>
<name>A0A7J6L3X4_PEROL</name>
<evidence type="ECO:0000313" key="3">
    <source>
        <dbReference type="Proteomes" id="UP000570595"/>
    </source>
</evidence>
<comment type="caution">
    <text evidence="1">The sequence shown here is derived from an EMBL/GenBank/DDBJ whole genome shotgun (WGS) entry which is preliminary data.</text>
</comment>
<accession>A0A7J6L3X4</accession>
<evidence type="ECO:0000313" key="1">
    <source>
        <dbReference type="EMBL" id="KAF4653812.1"/>
    </source>
</evidence>
<reference evidence="3 4" key="1">
    <citation type="submission" date="2020-04" db="EMBL/GenBank/DDBJ databases">
        <title>Perkinsus olseni comparative genomics.</title>
        <authorList>
            <person name="Bogema D.R."/>
        </authorList>
    </citation>
    <scope>NUCLEOTIDE SEQUENCE [LARGE SCALE GENOMIC DNA]</scope>
    <source>
        <strain evidence="1">ATCC PRA-179</strain>
        <strain evidence="2">ATCC PRA-31</strain>
    </source>
</reference>
<dbReference type="Proteomes" id="UP000570595">
    <property type="component" value="Unassembled WGS sequence"/>
</dbReference>